<reference evidence="1 2" key="1">
    <citation type="submission" date="2020-04" db="EMBL/GenBank/DDBJ databases">
        <title>MicrobeNet Type strains.</title>
        <authorList>
            <person name="Nicholson A.C."/>
        </authorList>
    </citation>
    <scope>NUCLEOTIDE SEQUENCE [LARGE SCALE GENOMIC DNA]</scope>
    <source>
        <strain evidence="1 2">ATCC BAA-277</strain>
    </source>
</reference>
<dbReference type="Proteomes" id="UP000579250">
    <property type="component" value="Unassembled WGS sequence"/>
</dbReference>
<dbReference type="EMBL" id="JAAXPI010000016">
    <property type="protein sequence ID" value="NKZ04968.1"/>
    <property type="molecule type" value="Genomic_DNA"/>
</dbReference>
<evidence type="ECO:0000313" key="1">
    <source>
        <dbReference type="EMBL" id="NKZ04968.1"/>
    </source>
</evidence>
<keyword evidence="2" id="KW-1185">Reference proteome</keyword>
<name>A0A846Z2M0_9ACTN</name>
<sequence length="66" mass="7338">MRGTDWRMTRTTANAQPAAVAYTRTDGAYRLHTLQVFTVTPNGIARNVVFQDPKVFSAFGLPPILE</sequence>
<protein>
    <submittedName>
        <fullName evidence="1">Uncharacterized protein</fullName>
    </submittedName>
</protein>
<proteinExistence type="predicted"/>
<accession>A0A846Z2M0</accession>
<gene>
    <name evidence="1" type="ORF">HGB48_14610</name>
</gene>
<dbReference type="RefSeq" id="WP_157437930.1">
    <property type="nucleotide sequence ID" value="NZ_JAAXPI010000016.1"/>
</dbReference>
<comment type="caution">
    <text evidence="1">The sequence shown here is derived from an EMBL/GenBank/DDBJ whole genome shotgun (WGS) entry which is preliminary data.</text>
</comment>
<evidence type="ECO:0000313" key="2">
    <source>
        <dbReference type="Proteomes" id="UP000579250"/>
    </source>
</evidence>
<dbReference type="AlphaFoldDB" id="A0A846Z2M0"/>
<organism evidence="1 2">
    <name type="scientific">Actinomadura latina</name>
    <dbReference type="NCBI Taxonomy" id="163603"/>
    <lineage>
        <taxon>Bacteria</taxon>
        <taxon>Bacillati</taxon>
        <taxon>Actinomycetota</taxon>
        <taxon>Actinomycetes</taxon>
        <taxon>Streptosporangiales</taxon>
        <taxon>Thermomonosporaceae</taxon>
        <taxon>Actinomadura</taxon>
    </lineage>
</organism>